<protein>
    <submittedName>
        <fullName evidence="1">Uncharacterized protein</fullName>
    </submittedName>
</protein>
<evidence type="ECO:0000313" key="1">
    <source>
        <dbReference type="EMBL" id="KJU84418.1"/>
    </source>
</evidence>
<dbReference type="Proteomes" id="UP000033423">
    <property type="component" value="Unassembled WGS sequence"/>
</dbReference>
<gene>
    <name evidence="1" type="ORF">MBAV_003390</name>
</gene>
<evidence type="ECO:0000313" key="2">
    <source>
        <dbReference type="Proteomes" id="UP000033423"/>
    </source>
</evidence>
<name>A0A0F3GUT5_9BACT</name>
<proteinExistence type="predicted"/>
<dbReference type="AlphaFoldDB" id="A0A0F3GUT5"/>
<organism evidence="1 2">
    <name type="scientific">Candidatus Magnetobacterium bavaricum</name>
    <dbReference type="NCBI Taxonomy" id="29290"/>
    <lineage>
        <taxon>Bacteria</taxon>
        <taxon>Pseudomonadati</taxon>
        <taxon>Nitrospirota</taxon>
        <taxon>Thermodesulfovibrionia</taxon>
        <taxon>Thermodesulfovibrionales</taxon>
        <taxon>Candidatus Magnetobacteriaceae</taxon>
        <taxon>Candidatus Magnetobacterium</taxon>
    </lineage>
</organism>
<keyword evidence="2" id="KW-1185">Reference proteome</keyword>
<reference evidence="1 2" key="1">
    <citation type="submission" date="2015-02" db="EMBL/GenBank/DDBJ databases">
        <title>Single-cell genomics of uncultivated deep-branching MTB reveals a conserved set of magnetosome genes.</title>
        <authorList>
            <person name="Kolinko S."/>
            <person name="Richter M."/>
            <person name="Glockner F.O."/>
            <person name="Brachmann A."/>
            <person name="Schuler D."/>
        </authorList>
    </citation>
    <scope>NUCLEOTIDE SEQUENCE [LARGE SCALE GENOMIC DNA]</scope>
    <source>
        <strain evidence="1">TM-1</strain>
    </source>
</reference>
<sequence>MDGINVFSLAVHAITVTCLYPYTLDKYMPDITRLVKAWVHGYFGNRLPDAGGKDYQRYGRGMFGEYGKVDTVSLDRSAHWQRVATEYFQVSYSF</sequence>
<comment type="caution">
    <text evidence="1">The sequence shown here is derived from an EMBL/GenBank/DDBJ whole genome shotgun (WGS) entry which is preliminary data.</text>
</comment>
<accession>A0A0F3GUT5</accession>
<dbReference type="EMBL" id="LACI01001462">
    <property type="protein sequence ID" value="KJU84418.1"/>
    <property type="molecule type" value="Genomic_DNA"/>
</dbReference>